<feature type="compositionally biased region" description="Polar residues" evidence="6">
    <location>
        <begin position="207"/>
        <end position="219"/>
    </location>
</feature>
<feature type="compositionally biased region" description="Basic and acidic residues" evidence="6">
    <location>
        <begin position="659"/>
        <end position="687"/>
    </location>
</feature>
<feature type="region of interest" description="Disordered" evidence="6">
    <location>
        <begin position="803"/>
        <end position="922"/>
    </location>
</feature>
<dbReference type="Gene3D" id="1.25.40.180">
    <property type="match status" value="3"/>
</dbReference>
<dbReference type="SMART" id="SM00515">
    <property type="entry name" value="eIF5C"/>
    <property type="match status" value="1"/>
</dbReference>
<proteinExistence type="inferred from homology"/>
<keyword evidence="10" id="KW-1185">Reference proteome</keyword>
<feature type="compositionally biased region" description="Polar residues" evidence="6">
    <location>
        <begin position="815"/>
        <end position="831"/>
    </location>
</feature>
<accession>A0A8J2Q9Y4</accession>
<dbReference type="PROSITE" id="PS51363">
    <property type="entry name" value="W2"/>
    <property type="match status" value="1"/>
</dbReference>
<dbReference type="Pfam" id="PF02020">
    <property type="entry name" value="W2"/>
    <property type="match status" value="1"/>
</dbReference>
<evidence type="ECO:0000256" key="6">
    <source>
        <dbReference type="SAM" id="MobiDB-lite"/>
    </source>
</evidence>
<feature type="compositionally biased region" description="Polar residues" evidence="6">
    <location>
        <begin position="418"/>
        <end position="441"/>
    </location>
</feature>
<feature type="compositionally biased region" description="Basic and acidic residues" evidence="6">
    <location>
        <begin position="833"/>
        <end position="849"/>
    </location>
</feature>
<feature type="compositionally biased region" description="Polar residues" evidence="6">
    <location>
        <begin position="1029"/>
        <end position="1044"/>
    </location>
</feature>
<dbReference type="GO" id="GO:0006417">
    <property type="term" value="P:regulation of translation"/>
    <property type="evidence" value="ECO:0007669"/>
    <property type="project" value="UniProtKB-KW"/>
</dbReference>
<feature type="compositionally biased region" description="Low complexity" evidence="6">
    <location>
        <begin position="357"/>
        <end position="368"/>
    </location>
</feature>
<dbReference type="Pfam" id="PF02847">
    <property type="entry name" value="MA3"/>
    <property type="match status" value="1"/>
</dbReference>
<evidence type="ECO:0000256" key="2">
    <source>
        <dbReference type="ARBA" id="ARBA00022540"/>
    </source>
</evidence>
<evidence type="ECO:0000256" key="5">
    <source>
        <dbReference type="ARBA" id="ARBA00022917"/>
    </source>
</evidence>
<feature type="compositionally biased region" description="Basic and acidic residues" evidence="6">
    <location>
        <begin position="1018"/>
        <end position="1027"/>
    </location>
</feature>
<feature type="domain" description="W2" evidence="7">
    <location>
        <begin position="1727"/>
        <end position="1894"/>
    </location>
</feature>
<feature type="region of interest" description="Disordered" evidence="6">
    <location>
        <begin position="336"/>
        <end position="368"/>
    </location>
</feature>
<evidence type="ECO:0000256" key="3">
    <source>
        <dbReference type="ARBA" id="ARBA00022553"/>
    </source>
</evidence>
<dbReference type="OrthoDB" id="514777at2759"/>
<dbReference type="Pfam" id="PF02854">
    <property type="entry name" value="MIF4G"/>
    <property type="match status" value="1"/>
</dbReference>
<dbReference type="InterPro" id="IPR003890">
    <property type="entry name" value="MIF4G-like_typ-3"/>
</dbReference>
<keyword evidence="4" id="KW-0810">Translation regulation</keyword>
<dbReference type="PANTHER" id="PTHR23253">
    <property type="entry name" value="EUKARYOTIC TRANSLATION INITIATION FACTOR 4 GAMMA"/>
    <property type="match status" value="1"/>
</dbReference>
<dbReference type="InterPro" id="IPR016024">
    <property type="entry name" value="ARM-type_fold"/>
</dbReference>
<keyword evidence="2" id="KW-0396">Initiation factor</keyword>
<feature type="compositionally biased region" description="Pro residues" evidence="6">
    <location>
        <begin position="1516"/>
        <end position="1533"/>
    </location>
</feature>
<gene>
    <name evidence="9" type="ORF">DCHRY22_LOCUS552</name>
</gene>
<dbReference type="InterPro" id="IPR003307">
    <property type="entry name" value="W2_domain"/>
</dbReference>
<feature type="region of interest" description="Disordered" evidence="6">
    <location>
        <begin position="171"/>
        <end position="258"/>
    </location>
</feature>
<dbReference type="GO" id="GO:0003729">
    <property type="term" value="F:mRNA binding"/>
    <property type="evidence" value="ECO:0007669"/>
    <property type="project" value="TreeGrafter"/>
</dbReference>
<feature type="region of interest" description="Disordered" evidence="6">
    <location>
        <begin position="1460"/>
        <end position="1534"/>
    </location>
</feature>
<evidence type="ECO:0000259" key="8">
    <source>
        <dbReference type="PROSITE" id="PS51366"/>
    </source>
</evidence>
<evidence type="ECO:0000256" key="4">
    <source>
        <dbReference type="ARBA" id="ARBA00022845"/>
    </source>
</evidence>
<feature type="compositionally biased region" description="Low complexity" evidence="6">
    <location>
        <begin position="85"/>
        <end position="106"/>
    </location>
</feature>
<dbReference type="GO" id="GO:0016281">
    <property type="term" value="C:eukaryotic translation initiation factor 4F complex"/>
    <property type="evidence" value="ECO:0007669"/>
    <property type="project" value="TreeGrafter"/>
</dbReference>
<dbReference type="InterPro" id="IPR003891">
    <property type="entry name" value="Initiation_fac_eIF4g_MI"/>
</dbReference>
<dbReference type="GO" id="GO:0003743">
    <property type="term" value="F:translation initiation factor activity"/>
    <property type="evidence" value="ECO:0007669"/>
    <property type="project" value="UniProtKB-KW"/>
</dbReference>
<dbReference type="CDD" id="cd11559">
    <property type="entry name" value="W2_eIF4G1_like"/>
    <property type="match status" value="1"/>
</dbReference>
<feature type="region of interest" description="Disordered" evidence="6">
    <location>
        <begin position="78"/>
        <end position="110"/>
    </location>
</feature>
<feature type="region of interest" description="Disordered" evidence="6">
    <location>
        <begin position="1356"/>
        <end position="1384"/>
    </location>
</feature>
<organism evidence="9 10">
    <name type="scientific">Danaus chrysippus</name>
    <name type="common">African queen</name>
    <dbReference type="NCBI Taxonomy" id="151541"/>
    <lineage>
        <taxon>Eukaryota</taxon>
        <taxon>Metazoa</taxon>
        <taxon>Ecdysozoa</taxon>
        <taxon>Arthropoda</taxon>
        <taxon>Hexapoda</taxon>
        <taxon>Insecta</taxon>
        <taxon>Pterygota</taxon>
        <taxon>Neoptera</taxon>
        <taxon>Endopterygota</taxon>
        <taxon>Lepidoptera</taxon>
        <taxon>Glossata</taxon>
        <taxon>Ditrysia</taxon>
        <taxon>Papilionoidea</taxon>
        <taxon>Nymphalidae</taxon>
        <taxon>Danainae</taxon>
        <taxon>Danaini</taxon>
        <taxon>Danaina</taxon>
        <taxon>Danaus</taxon>
        <taxon>Anosia</taxon>
    </lineage>
</organism>
<dbReference type="PANTHER" id="PTHR23253:SF78">
    <property type="entry name" value="EUKARYOTIC TRANSLATION INITIATION FACTOR 4G1, ISOFORM B-RELATED"/>
    <property type="match status" value="1"/>
</dbReference>
<feature type="domain" description="MI" evidence="8">
    <location>
        <begin position="1537"/>
        <end position="1659"/>
    </location>
</feature>
<dbReference type="EMBL" id="CAKASE010000043">
    <property type="protein sequence ID" value="CAG9558435.1"/>
    <property type="molecule type" value="Genomic_DNA"/>
</dbReference>
<sequence>MPVTVSPLFWEWFNIWLIQFLKNLYYEIKMVALRGGNSSLSTVTHGCGIHGGQQNALDLTHRLQTSLGMQLGTASHAVGHHTSHLNHASHGNHSNHGSHTNHGHGNQLNIPSLSSVSVLMPQQNAASLKHEQNTRYSSSNCMLQSHHYRRLTQSMLLDHYNNITQVPASGPECYHPSTGNGAYMSTQTQNMRGQPSQPSAPPAPQQDMSKTTMAGSTYVSPQTQTPPSRPQYPNFPYRASQHANRPNSHPRQQQQYMGSAGATTAGPVMYHHALVFPPTHMGIPQSYPQPRSSTPGKSQYMDHGYYQYVAPYISYTTPAGHTPPYYYPSNGQQLAAGSVGGSGGRTNPGSLVPPQGAAPAAPSLQHPQQQPLLHATIPGTQTNIYNSIRTVPPKRTSHRLAIINPLTKQDIFSEQCNNDSQFISGDSSDRQTPQPEQQPTHSAAEEFLRMVNEVANQPSASESASKSNFVSKNVEVPATNASSNQPHTNAISTINSNNIKSEILIVNESKNVGSEIIESNETPVVSAISDSPVVVPKMTVNTKQLQKNSEQNLPLTIDNSKIIPNSKPQKQNKIKPVVPQDEIEKQSDIVNSIVPQSVQSIIQAPSEAVNSVSPPSGTTASPAVPAPVPEVAQSVPVPVPVPSMGSALSSLTPAPQPQRIREPRDRNRSEDKEKQTNKPKEQDKEASKANGPVSVEISSVDSIRNTIKPLTSQVNQNLEADIPKKQPELETEKTSDKKPEVVINREPTFPVKPTPTATELLSASIEKVAKEQPQVVPEVSPKKEESITIQAQAKLTQSIASAARNQTESKMKDINLNNKTDPDTANGNPTEATKVEAVKDEGNKNEKAVKNSKNNNKKSNKNANADVAPKETEAYENGKEEIEKITSKQEKVVAPEEETTEIAENSAPAAVPEAQTPAPVSAPAPAVFVPKYKYSDDQWSPLNKSGKKTYDIGLLMQIKDDPLCKNKPNAPLLEACNVMRTAPIQEPMSFNAISRPMNDAVLFPNFLKNSSVGNRNNAPREHKKDGRNLPQSGKSSVKLTPSGSGSSGHKPVIHVSLSLREEVKLNQTKDAWRPTRFKKENLSEEEAKTQDLYKKFRGILNKLTPQKFDTLLDRVKSLEINTQARLEGVIDLVFEKAIDEPNFSEAYAAMCSKLSMLKVPSNNAPDQCVNFRALIVTRCQNQFVTDKVDEQVLKLEKEISECTDPTKKKELQLQLEEENRRVRMRSVGNVRFIGELYKLKMLTSKIMVYCMTYLIDKLEEEKLECLCKLLTTIGEQVESEVKEQLESVFKKMQDIVDRKSNKISSRVRFMIQDVIELRKRRWFAKNVVDLQPKMMDQIQKEAEQQQRHIELMNAAPMGGGFRREDGGRNKRGGRQGSNSFMDNQWKASTNYNRTNYTVDTSKFKAVTQKNLTDIKLAPHNSAWNHGSGTKNTAQASSNSMISLSKNMYSMLENVQADPTSLRTKDLSPGYQHSKSIERSTFNSRDITIIGQGNGSNSRSGSVGVTRSNSSSRGPATPAPPQENTPAAPVPQEPLPEAKKKAFKMLIMDRFVNPNDEDLVSEIKQTVAPQYHAALVTETLNIALEKSAKEIQIISKTLLHLVSTGTISAENFVTGISEILEFASDLYIDIPMLYEYLGKIIVPQIEKKHITFVQTFRLSENIIQSKHGHLFLKAIIRDLKDSMGPSFVKTKWQESGLELKQWMSEDQVPKWLEDNKFEFLEGGKSSEETKKILTPQETQRILLQLIINDENCDCIRGWVQDNLGASANEDWFMRALIQPICEYALYGAEGRDVPHFSHERMNKYVPLISEFGESREQRELYCLFGIQQFIHRLEHPQGLTLDIFQYLHEQYIISVEGFIAWEESEMEPEGKAVMLKALTSFFTNIKEAEADNEESGSEE</sequence>
<dbReference type="FunFam" id="1.25.40.180:FF:000042">
    <property type="entry name" value="Eukaryotic translation initiation factor 4 gamma"/>
    <property type="match status" value="1"/>
</dbReference>
<reference evidence="9" key="1">
    <citation type="submission" date="2021-09" db="EMBL/GenBank/DDBJ databases">
        <authorList>
            <person name="Martin H S."/>
        </authorList>
    </citation>
    <scope>NUCLEOTIDE SEQUENCE</scope>
</reference>
<feature type="compositionally biased region" description="Polar residues" evidence="6">
    <location>
        <begin position="1470"/>
        <end position="1485"/>
    </location>
</feature>
<comment type="similarity">
    <text evidence="1">Belongs to the eukaryotic initiation factor 4G family.</text>
</comment>
<dbReference type="SMART" id="SM00543">
    <property type="entry name" value="MIF4G"/>
    <property type="match status" value="1"/>
</dbReference>
<feature type="compositionally biased region" description="Polar residues" evidence="6">
    <location>
        <begin position="696"/>
        <end position="718"/>
    </location>
</feature>
<feature type="region of interest" description="Disordered" evidence="6">
    <location>
        <begin position="643"/>
        <end position="756"/>
    </location>
</feature>
<evidence type="ECO:0000313" key="10">
    <source>
        <dbReference type="Proteomes" id="UP000789524"/>
    </source>
</evidence>
<evidence type="ECO:0000313" key="9">
    <source>
        <dbReference type="EMBL" id="CAG9558435.1"/>
    </source>
</evidence>
<feature type="compositionally biased region" description="Polar residues" evidence="6">
    <location>
        <begin position="177"/>
        <end position="193"/>
    </location>
</feature>
<dbReference type="SUPFAM" id="SSF48371">
    <property type="entry name" value="ARM repeat"/>
    <property type="match status" value="3"/>
</dbReference>
<protein>
    <submittedName>
        <fullName evidence="9">(African queen) hypothetical protein</fullName>
    </submittedName>
</protein>
<dbReference type="SMART" id="SM00544">
    <property type="entry name" value="MA3"/>
    <property type="match status" value="1"/>
</dbReference>
<evidence type="ECO:0000256" key="1">
    <source>
        <dbReference type="ARBA" id="ARBA00005775"/>
    </source>
</evidence>
<feature type="compositionally biased region" description="Basic and acidic residues" evidence="6">
    <location>
        <begin position="868"/>
        <end position="894"/>
    </location>
</feature>
<feature type="region of interest" description="Disordered" evidence="6">
    <location>
        <begin position="418"/>
        <end position="442"/>
    </location>
</feature>
<keyword evidence="3" id="KW-0597">Phosphoprotein</keyword>
<feature type="compositionally biased region" description="Polar residues" evidence="6">
    <location>
        <begin position="241"/>
        <end position="257"/>
    </location>
</feature>
<feature type="region of interest" description="Disordered" evidence="6">
    <location>
        <begin position="1010"/>
        <end position="1051"/>
    </location>
</feature>
<feature type="compositionally biased region" description="Basic and acidic residues" evidence="6">
    <location>
        <begin position="721"/>
        <end position="740"/>
    </location>
</feature>
<feature type="compositionally biased region" description="Low complexity" evidence="6">
    <location>
        <begin position="1494"/>
        <end position="1513"/>
    </location>
</feature>
<dbReference type="Proteomes" id="UP000789524">
    <property type="component" value="Unassembled WGS sequence"/>
</dbReference>
<dbReference type="PROSITE" id="PS51366">
    <property type="entry name" value="MI"/>
    <property type="match status" value="1"/>
</dbReference>
<comment type="caution">
    <text evidence="9">The sequence shown here is derived from an EMBL/GenBank/DDBJ whole genome shotgun (WGS) entry which is preliminary data.</text>
</comment>
<evidence type="ECO:0000259" key="7">
    <source>
        <dbReference type="PROSITE" id="PS51363"/>
    </source>
</evidence>
<keyword evidence="5" id="KW-0648">Protein biosynthesis</keyword>
<name>A0A8J2Q9Y4_9NEOP</name>